<feature type="region of interest" description="Disordered" evidence="1">
    <location>
        <begin position="174"/>
        <end position="199"/>
    </location>
</feature>
<evidence type="ECO:0000256" key="2">
    <source>
        <dbReference type="SAM" id="Phobius"/>
    </source>
</evidence>
<feature type="transmembrane region" description="Helical" evidence="2">
    <location>
        <begin position="7"/>
        <end position="27"/>
    </location>
</feature>
<dbReference type="AlphaFoldDB" id="A0A371NUF3"/>
<dbReference type="PANTHER" id="PTHR34351">
    <property type="entry name" value="SLR1927 PROTEIN-RELATED"/>
    <property type="match status" value="1"/>
</dbReference>
<evidence type="ECO:0000313" key="4">
    <source>
        <dbReference type="EMBL" id="REJ05895.1"/>
    </source>
</evidence>
<dbReference type="PANTHER" id="PTHR34351:SF1">
    <property type="entry name" value="SLR1927 PROTEIN"/>
    <property type="match status" value="1"/>
</dbReference>
<feature type="transmembrane region" description="Helical" evidence="2">
    <location>
        <begin position="33"/>
        <end position="53"/>
    </location>
</feature>
<evidence type="ECO:0000256" key="1">
    <source>
        <dbReference type="SAM" id="MobiDB-lite"/>
    </source>
</evidence>
<sequence>MMRRRPLTLRGVGCLLCGILLVIAANLVAAPVLIYLAVLLFALPLVAAIAVHLPRRSGTVSRVISTDLLTVGETSRVTVRFDLRALRAPYGLWRDELPAAVSGDASGEYERGSASLRYQVTGERRGVSALGPLLLRTVDPFGLAQREQQFGDTSTITVVPQVVALDPLPVRVGASGGSAHSRSSRLGPGSDNLTPRHYVPGDSMRRIHWRATAHRGDLMVRQEEEEASPDAIVVLDRAASRWARPGIEADPLFETAVSLCASVAIRLVQDGYGVDVIDSAGQLLGSLRGHEDDRDGLLVALATISPRGESRDIGAVIGASPPGPLVVITGALSEADADRLRSAGAAAPILFAAGPGEGALPAAAAHGWRTAEIDAGTDLAEAWQDVIPMPGAQHG</sequence>
<keyword evidence="5" id="KW-1185">Reference proteome</keyword>
<accession>A0A371NUF3</accession>
<keyword evidence="2" id="KW-1133">Transmembrane helix</keyword>
<organism evidence="4 5">
    <name type="scientific">Microbacterium bovistercoris</name>
    <dbReference type="NCBI Taxonomy" id="2293570"/>
    <lineage>
        <taxon>Bacteria</taxon>
        <taxon>Bacillati</taxon>
        <taxon>Actinomycetota</taxon>
        <taxon>Actinomycetes</taxon>
        <taxon>Micrococcales</taxon>
        <taxon>Microbacteriaceae</taxon>
        <taxon>Microbacterium</taxon>
    </lineage>
</organism>
<keyword evidence="2" id="KW-0472">Membrane</keyword>
<dbReference type="InterPro" id="IPR002881">
    <property type="entry name" value="DUF58"/>
</dbReference>
<reference evidence="4 5" key="1">
    <citation type="submission" date="2018-08" db="EMBL/GenBank/DDBJ databases">
        <title>Isolation, diversity and antifungal activity of Actinobacteria from cow dung.</title>
        <authorList>
            <person name="Ling L."/>
        </authorList>
    </citation>
    <scope>NUCLEOTIDE SEQUENCE [LARGE SCALE GENOMIC DNA]</scope>
    <source>
        <strain evidence="4 5">NEAU-LLE</strain>
    </source>
</reference>
<dbReference type="EMBL" id="QUAB01000039">
    <property type="protein sequence ID" value="REJ05895.1"/>
    <property type="molecule type" value="Genomic_DNA"/>
</dbReference>
<keyword evidence="2" id="KW-0812">Transmembrane</keyword>
<proteinExistence type="predicted"/>
<feature type="domain" description="DUF58" evidence="3">
    <location>
        <begin position="196"/>
        <end position="313"/>
    </location>
</feature>
<comment type="caution">
    <text evidence="4">The sequence shown here is derived from an EMBL/GenBank/DDBJ whole genome shotgun (WGS) entry which is preliminary data.</text>
</comment>
<gene>
    <name evidence="4" type="ORF">DY023_08090</name>
</gene>
<dbReference type="OrthoDB" id="9812729at2"/>
<dbReference type="Proteomes" id="UP000262172">
    <property type="component" value="Unassembled WGS sequence"/>
</dbReference>
<dbReference type="Pfam" id="PF01882">
    <property type="entry name" value="DUF58"/>
    <property type="match status" value="1"/>
</dbReference>
<feature type="compositionally biased region" description="Low complexity" evidence="1">
    <location>
        <begin position="174"/>
        <end position="185"/>
    </location>
</feature>
<evidence type="ECO:0000313" key="5">
    <source>
        <dbReference type="Proteomes" id="UP000262172"/>
    </source>
</evidence>
<name>A0A371NUF3_9MICO</name>
<protein>
    <submittedName>
        <fullName evidence="4">DUF58 domain-containing protein</fullName>
    </submittedName>
</protein>
<evidence type="ECO:0000259" key="3">
    <source>
        <dbReference type="Pfam" id="PF01882"/>
    </source>
</evidence>